<evidence type="ECO:0000256" key="1">
    <source>
        <dbReference type="ARBA" id="ARBA00010203"/>
    </source>
</evidence>
<dbReference type="InterPro" id="IPR017985">
    <property type="entry name" value="MeTrfase_CN4_CS"/>
</dbReference>
<dbReference type="EC" id="2.1.1.113" evidence="2"/>
<dbReference type="Pfam" id="PF01555">
    <property type="entry name" value="N6_N4_Mtase"/>
    <property type="match status" value="1"/>
</dbReference>
<dbReference type="EMBL" id="LGLK01000067">
    <property type="protein sequence ID" value="KPC15005.1"/>
    <property type="molecule type" value="Genomic_DNA"/>
</dbReference>
<dbReference type="InterPro" id="IPR001091">
    <property type="entry name" value="RM_Methyltransferase"/>
</dbReference>
<sequence length="140" mass="15382">MSQLHQILLGDCIDVMRTLPDESVHTCVTSPPYYGLRDYGVEGQIGLEETPAEFIARLVDVFREVRRVLRADGTIWVNMGDSYATGGRGGGGSYMAERGDAAWKGKGSATGWRSAPAGFKHKDLMGMPWRLAFALQDDGW</sequence>
<evidence type="ECO:0000313" key="12">
    <source>
        <dbReference type="Proteomes" id="UP000037943"/>
    </source>
</evidence>
<reference evidence="10" key="1">
    <citation type="submission" date="2015-07" db="EMBL/GenBank/DDBJ databases">
        <authorList>
            <person name="O'Brien H.E."/>
            <person name="Thakur S."/>
            <person name="Gong Y."/>
            <person name="Wang P.W."/>
            <person name="Guttman D.S."/>
        </authorList>
    </citation>
    <scope>NUCLEOTIDE SEQUENCE</scope>
    <source>
        <strain evidence="10">107</strain>
    </source>
</reference>
<dbReference type="GO" id="GO:0015667">
    <property type="term" value="F:site-specific DNA-methyltransferase (cytosine-N4-specific) activity"/>
    <property type="evidence" value="ECO:0007669"/>
    <property type="project" value="UniProtKB-EC"/>
</dbReference>
<evidence type="ECO:0000256" key="8">
    <source>
        <dbReference type="ARBA" id="ARBA00049120"/>
    </source>
</evidence>
<reference evidence="10 12" key="2">
    <citation type="submission" date="2015-10" db="EMBL/GenBank/DDBJ databases">
        <title>Comparative genomics and high-throughput reverse genetic screens identify a new phytobacterial MAMP and an Arabidopsis receptor required for immune elicitation.</title>
        <authorList>
            <person name="Mott G.A."/>
            <person name="Thakur S."/>
            <person name="Wang P.W."/>
            <person name="Desveaux D."/>
            <person name="Guttman D.S."/>
        </authorList>
    </citation>
    <scope>NUCLEOTIDE SEQUENCE [LARGE SCALE GENOMIC DNA]</scope>
    <source>
        <strain evidence="10 12">107</strain>
    </source>
</reference>
<feature type="domain" description="DNA methylase N-4/N-6" evidence="9">
    <location>
        <begin position="24"/>
        <end position="98"/>
    </location>
</feature>
<dbReference type="PROSITE" id="PS00093">
    <property type="entry name" value="N4_MTASE"/>
    <property type="match status" value="1"/>
</dbReference>
<dbReference type="InterPro" id="IPR002941">
    <property type="entry name" value="DNA_methylase_N4/N6"/>
</dbReference>
<evidence type="ECO:0000313" key="11">
    <source>
        <dbReference type="EMBL" id="RMU13402.1"/>
    </source>
</evidence>
<keyword evidence="3 11" id="KW-0489">Methyltransferase</keyword>
<keyword evidence="6" id="KW-0680">Restriction system</keyword>
<evidence type="ECO:0000313" key="10">
    <source>
        <dbReference type="EMBL" id="KPC15005.1"/>
    </source>
</evidence>
<dbReference type="PRINTS" id="PR00508">
    <property type="entry name" value="S21N4MTFRASE"/>
</dbReference>
<evidence type="ECO:0000256" key="6">
    <source>
        <dbReference type="ARBA" id="ARBA00022747"/>
    </source>
</evidence>
<dbReference type="InterPro" id="IPR029063">
    <property type="entry name" value="SAM-dependent_MTases_sf"/>
</dbReference>
<organism evidence="11 13">
    <name type="scientific">Pseudomonas amygdali pv. lachrymans</name>
    <name type="common">Pseudomonas syringae pv. lachrymans</name>
    <dbReference type="NCBI Taxonomy" id="53707"/>
    <lineage>
        <taxon>Bacteria</taxon>
        <taxon>Pseudomonadati</taxon>
        <taxon>Pseudomonadota</taxon>
        <taxon>Gammaproteobacteria</taxon>
        <taxon>Pseudomonadales</taxon>
        <taxon>Pseudomonadaceae</taxon>
        <taxon>Pseudomonas</taxon>
        <taxon>Pseudomonas amygdali</taxon>
    </lineage>
</organism>
<evidence type="ECO:0000259" key="9">
    <source>
        <dbReference type="Pfam" id="PF01555"/>
    </source>
</evidence>
<evidence type="ECO:0000256" key="5">
    <source>
        <dbReference type="ARBA" id="ARBA00022691"/>
    </source>
</evidence>
<keyword evidence="4" id="KW-0808">Transferase</keyword>
<dbReference type="GO" id="GO:0003677">
    <property type="term" value="F:DNA binding"/>
    <property type="evidence" value="ECO:0007669"/>
    <property type="project" value="UniProtKB-KW"/>
</dbReference>
<evidence type="ECO:0000313" key="13">
    <source>
        <dbReference type="Proteomes" id="UP000271817"/>
    </source>
</evidence>
<dbReference type="AlphaFoldDB" id="A0AB37QWS7"/>
<reference evidence="11 13" key="3">
    <citation type="submission" date="2018-08" db="EMBL/GenBank/DDBJ databases">
        <title>Recombination of ecologically and evolutionarily significant loci maintains genetic cohesion in the Pseudomonas syringae species complex.</title>
        <authorList>
            <person name="Dillon M."/>
            <person name="Thakur S."/>
            <person name="Almeida R.N.D."/>
            <person name="Weir B.S."/>
            <person name="Guttman D.S."/>
        </authorList>
    </citation>
    <scope>NUCLEOTIDE SEQUENCE [LARGE SCALE GENOMIC DNA]</scope>
    <source>
        <strain evidence="11 13">ICMP 3402</strain>
    </source>
</reference>
<dbReference type="GO" id="GO:0008170">
    <property type="term" value="F:N-methyltransferase activity"/>
    <property type="evidence" value="ECO:0007669"/>
    <property type="project" value="InterPro"/>
</dbReference>
<comment type="similarity">
    <text evidence="1">Belongs to the N(4)/N(6)-methyltransferase family. N(4) subfamily.</text>
</comment>
<dbReference type="GO" id="GO:0032259">
    <property type="term" value="P:methylation"/>
    <property type="evidence" value="ECO:0007669"/>
    <property type="project" value="UniProtKB-KW"/>
</dbReference>
<gene>
    <name evidence="10" type="ORF">AC499_4202</name>
    <name evidence="11" type="ORF">ALP33_01771</name>
</gene>
<protein>
    <recommendedName>
        <fullName evidence="2">site-specific DNA-methyltransferase (cytosine-N(4)-specific)</fullName>
        <ecNumber evidence="2">2.1.1.113</ecNumber>
    </recommendedName>
</protein>
<dbReference type="GO" id="GO:0009307">
    <property type="term" value="P:DNA restriction-modification system"/>
    <property type="evidence" value="ECO:0007669"/>
    <property type="project" value="UniProtKB-KW"/>
</dbReference>
<evidence type="ECO:0000256" key="7">
    <source>
        <dbReference type="ARBA" id="ARBA00023125"/>
    </source>
</evidence>
<comment type="caution">
    <text evidence="11">The sequence shown here is derived from an EMBL/GenBank/DDBJ whole genome shotgun (WGS) entry which is preliminary data.</text>
</comment>
<keyword evidence="5" id="KW-0949">S-adenosyl-L-methionine</keyword>
<accession>A0AB37QWS7</accession>
<dbReference type="Gene3D" id="3.40.50.150">
    <property type="entry name" value="Vaccinia Virus protein VP39"/>
    <property type="match status" value="1"/>
</dbReference>
<dbReference type="EMBL" id="RBTW01000368">
    <property type="protein sequence ID" value="RMU13402.1"/>
    <property type="molecule type" value="Genomic_DNA"/>
</dbReference>
<dbReference type="Proteomes" id="UP000037943">
    <property type="component" value="Unassembled WGS sequence"/>
</dbReference>
<name>A0AB37QWS7_PSEAV</name>
<evidence type="ECO:0000256" key="3">
    <source>
        <dbReference type="ARBA" id="ARBA00022603"/>
    </source>
</evidence>
<proteinExistence type="inferred from homology"/>
<evidence type="ECO:0000256" key="2">
    <source>
        <dbReference type="ARBA" id="ARBA00012185"/>
    </source>
</evidence>
<dbReference type="SUPFAM" id="SSF53335">
    <property type="entry name" value="S-adenosyl-L-methionine-dependent methyltransferases"/>
    <property type="match status" value="1"/>
</dbReference>
<comment type="catalytic activity">
    <reaction evidence="8">
        <text>a 2'-deoxycytidine in DNA + S-adenosyl-L-methionine = an N(4)-methyl-2'-deoxycytidine in DNA + S-adenosyl-L-homocysteine + H(+)</text>
        <dbReference type="Rhea" id="RHEA:16857"/>
        <dbReference type="Rhea" id="RHEA-COMP:11369"/>
        <dbReference type="Rhea" id="RHEA-COMP:13674"/>
        <dbReference type="ChEBI" id="CHEBI:15378"/>
        <dbReference type="ChEBI" id="CHEBI:57856"/>
        <dbReference type="ChEBI" id="CHEBI:59789"/>
        <dbReference type="ChEBI" id="CHEBI:85452"/>
        <dbReference type="ChEBI" id="CHEBI:137933"/>
        <dbReference type="EC" id="2.1.1.113"/>
    </reaction>
</comment>
<keyword evidence="7" id="KW-0238">DNA-binding</keyword>
<keyword evidence="12" id="KW-1185">Reference proteome</keyword>
<evidence type="ECO:0000256" key="4">
    <source>
        <dbReference type="ARBA" id="ARBA00022679"/>
    </source>
</evidence>
<dbReference type="Proteomes" id="UP000271817">
    <property type="component" value="Unassembled WGS sequence"/>
</dbReference>